<keyword evidence="5" id="KW-1185">Reference proteome</keyword>
<evidence type="ECO:0000313" key="4">
    <source>
        <dbReference type="EMBL" id="KAJ8868310.1"/>
    </source>
</evidence>
<evidence type="ECO:0000313" key="5">
    <source>
        <dbReference type="Proteomes" id="UP001159363"/>
    </source>
</evidence>
<evidence type="ECO:0000256" key="2">
    <source>
        <dbReference type="PROSITE-ProRule" id="PRU00076"/>
    </source>
</evidence>
<dbReference type="PANTHER" id="PTHR11905:SF159">
    <property type="entry name" value="ADAM METALLOPROTEASE"/>
    <property type="match status" value="1"/>
</dbReference>
<feature type="domain" description="EGF-like" evidence="3">
    <location>
        <begin position="15"/>
        <end position="47"/>
    </location>
</feature>
<keyword evidence="1" id="KW-0482">Metalloprotease</keyword>
<comment type="caution">
    <text evidence="4">The sequence shown here is derived from an EMBL/GenBank/DDBJ whole genome shotgun (WGS) entry which is preliminary data.</text>
</comment>
<dbReference type="InterPro" id="IPR000742">
    <property type="entry name" value="EGF"/>
</dbReference>
<keyword evidence="1" id="KW-0645">Protease</keyword>
<dbReference type="EMBL" id="JARBHB010000014">
    <property type="protein sequence ID" value="KAJ8868310.1"/>
    <property type="molecule type" value="Genomic_DNA"/>
</dbReference>
<proteinExistence type="predicted"/>
<feature type="disulfide bond" evidence="2">
    <location>
        <begin position="37"/>
        <end position="46"/>
    </location>
</feature>
<keyword evidence="2" id="KW-1015">Disulfide bond</keyword>
<dbReference type="Pfam" id="PF23106">
    <property type="entry name" value="EGF_Teneurin"/>
    <property type="match status" value="1"/>
</dbReference>
<reference evidence="4 5" key="1">
    <citation type="submission" date="2023-02" db="EMBL/GenBank/DDBJ databases">
        <title>LHISI_Scaffold_Assembly.</title>
        <authorList>
            <person name="Stuart O.P."/>
            <person name="Cleave R."/>
            <person name="Magrath M.J.L."/>
            <person name="Mikheyev A.S."/>
        </authorList>
    </citation>
    <scope>NUCLEOTIDE SEQUENCE [LARGE SCALE GENOMIC DNA]</scope>
    <source>
        <strain evidence="4">Daus_M_001</strain>
        <tissue evidence="4">Leg muscle</tissue>
    </source>
</reference>
<name>A0ABQ9G785_9NEOP</name>
<keyword evidence="1" id="KW-0378">Hydrolase</keyword>
<evidence type="ECO:0000259" key="3">
    <source>
        <dbReference type="PROSITE" id="PS50026"/>
    </source>
</evidence>
<dbReference type="PROSITE" id="PS50026">
    <property type="entry name" value="EGF_3"/>
    <property type="match status" value="1"/>
</dbReference>
<sequence>MCVNQKCMAVGDMRKAGVCPNKCAGNGVCNSLGHCHCNTGFAPPLCDYPGVGGSEDSGPASDPEGMLLPASCQQLRACTWLGVEL</sequence>
<protein>
    <recommendedName>
        <fullName evidence="3">EGF-like domain-containing protein</fullName>
    </recommendedName>
</protein>
<dbReference type="PROSITE" id="PS01186">
    <property type="entry name" value="EGF_2"/>
    <property type="match status" value="1"/>
</dbReference>
<dbReference type="PANTHER" id="PTHR11905">
    <property type="entry name" value="ADAM A DISINTEGRIN AND METALLOPROTEASE DOMAIN"/>
    <property type="match status" value="1"/>
</dbReference>
<keyword evidence="2" id="KW-0245">EGF-like domain</keyword>
<feature type="disulfide bond" evidence="2">
    <location>
        <begin position="19"/>
        <end position="29"/>
    </location>
</feature>
<organism evidence="4 5">
    <name type="scientific">Dryococelus australis</name>
    <dbReference type="NCBI Taxonomy" id="614101"/>
    <lineage>
        <taxon>Eukaryota</taxon>
        <taxon>Metazoa</taxon>
        <taxon>Ecdysozoa</taxon>
        <taxon>Arthropoda</taxon>
        <taxon>Hexapoda</taxon>
        <taxon>Insecta</taxon>
        <taxon>Pterygota</taxon>
        <taxon>Neoptera</taxon>
        <taxon>Polyneoptera</taxon>
        <taxon>Phasmatodea</taxon>
        <taxon>Verophasmatodea</taxon>
        <taxon>Anareolatae</taxon>
        <taxon>Phasmatidae</taxon>
        <taxon>Eurycanthinae</taxon>
        <taxon>Dryococelus</taxon>
    </lineage>
</organism>
<dbReference type="Proteomes" id="UP001159363">
    <property type="component" value="Chromosome 13"/>
</dbReference>
<comment type="caution">
    <text evidence="2">Lacks conserved residue(s) required for the propagation of feature annotation.</text>
</comment>
<accession>A0ABQ9G785</accession>
<gene>
    <name evidence="4" type="ORF">PR048_029826</name>
</gene>
<dbReference type="Gene3D" id="2.10.25.10">
    <property type="entry name" value="Laminin"/>
    <property type="match status" value="1"/>
</dbReference>
<evidence type="ECO:0000256" key="1">
    <source>
        <dbReference type="ARBA" id="ARBA00023049"/>
    </source>
</evidence>